<evidence type="ECO:0000256" key="11">
    <source>
        <dbReference type="SAM" id="Coils"/>
    </source>
</evidence>
<keyword evidence="9" id="KW-0375">Hydrogen ion transport</keyword>
<evidence type="ECO:0000259" key="12">
    <source>
        <dbReference type="Pfam" id="PF02823"/>
    </source>
</evidence>
<keyword evidence="11" id="KW-0175">Coiled coil</keyword>
<dbReference type="HAMAP" id="MF_00530">
    <property type="entry name" value="ATP_synth_epsil_bac"/>
    <property type="match status" value="1"/>
</dbReference>
<keyword evidence="4 9" id="KW-0813">Transport</keyword>
<comment type="caution">
    <text evidence="13">The sequence shown here is derived from an EMBL/GenBank/DDBJ whole genome shotgun (WGS) entry which is preliminary data.</text>
</comment>
<feature type="coiled-coil region" evidence="11">
    <location>
        <begin position="87"/>
        <end position="123"/>
    </location>
</feature>
<dbReference type="Gene3D" id="2.60.15.10">
    <property type="entry name" value="F0F1 ATP synthase delta/epsilon subunit, N-terminal"/>
    <property type="match status" value="1"/>
</dbReference>
<evidence type="ECO:0000256" key="6">
    <source>
        <dbReference type="ARBA" id="ARBA00023136"/>
    </source>
</evidence>
<keyword evidence="9" id="KW-1003">Cell membrane</keyword>
<evidence type="ECO:0000256" key="10">
    <source>
        <dbReference type="RuleBase" id="RU003656"/>
    </source>
</evidence>
<evidence type="ECO:0000256" key="2">
    <source>
        <dbReference type="ARBA" id="ARBA00004184"/>
    </source>
</evidence>
<dbReference type="CDD" id="cd12152">
    <property type="entry name" value="F1-ATPase_delta"/>
    <property type="match status" value="1"/>
</dbReference>
<keyword evidence="7 9" id="KW-0139">CF(1)</keyword>
<reference evidence="13" key="1">
    <citation type="journal article" date="2020" name="mSystems">
        <title>Genome- and Community-Level Interaction Insights into Carbon Utilization and Element Cycling Functions of Hydrothermarchaeota in Hydrothermal Sediment.</title>
        <authorList>
            <person name="Zhou Z."/>
            <person name="Liu Y."/>
            <person name="Xu W."/>
            <person name="Pan J."/>
            <person name="Luo Z.H."/>
            <person name="Li M."/>
        </authorList>
    </citation>
    <scope>NUCLEOTIDE SEQUENCE [LARGE SCALE GENOMIC DNA]</scope>
    <source>
        <strain evidence="13">SpSt-70</strain>
    </source>
</reference>
<proteinExistence type="inferred from homology"/>
<dbReference type="EMBL" id="DTDV01000023">
    <property type="protein sequence ID" value="HGK24541.1"/>
    <property type="molecule type" value="Genomic_DNA"/>
</dbReference>
<dbReference type="AlphaFoldDB" id="A0A7V3ZKC6"/>
<dbReference type="GO" id="GO:0005524">
    <property type="term" value="F:ATP binding"/>
    <property type="evidence" value="ECO:0007669"/>
    <property type="project" value="UniProtKB-UniRule"/>
</dbReference>
<keyword evidence="8 9" id="KW-0066">ATP synthesis</keyword>
<comment type="subcellular location">
    <subcellularLocation>
        <location evidence="9">Cell membrane</location>
        <topology evidence="9">Peripheral membrane protein</topology>
    </subcellularLocation>
    <subcellularLocation>
        <location evidence="2">Endomembrane system</location>
        <topology evidence="2">Peripheral membrane protein</topology>
    </subcellularLocation>
</comment>
<dbReference type="Pfam" id="PF02823">
    <property type="entry name" value="ATP-synt_DE_N"/>
    <property type="match status" value="1"/>
</dbReference>
<feature type="domain" description="ATP synthase F1 complex delta/epsilon subunit N-terminal" evidence="12">
    <location>
        <begin position="11"/>
        <end position="86"/>
    </location>
</feature>
<sequence>MKRETSSKRLYLELSTPTKMVFRGFVDGVSVPIEDGMVGILPGHVNTLARVVPGIIKAKSGNRIIFLMVSEGFMEVAKDKVYIITEYGELGEKLNEEELKKEETELKNRLNQAQNYREREELRKSLLLNYLKQKALKLSQSVTYSTK</sequence>
<evidence type="ECO:0000256" key="1">
    <source>
        <dbReference type="ARBA" id="ARBA00003543"/>
    </source>
</evidence>
<dbReference type="RefSeq" id="WP_012547758.1">
    <property type="nucleotide sequence ID" value="NZ_VTFL01000001.1"/>
</dbReference>
<evidence type="ECO:0000256" key="8">
    <source>
        <dbReference type="ARBA" id="ARBA00023310"/>
    </source>
</evidence>
<evidence type="ECO:0000256" key="3">
    <source>
        <dbReference type="ARBA" id="ARBA00005712"/>
    </source>
</evidence>
<keyword evidence="5 9" id="KW-0406">Ion transport</keyword>
<comment type="function">
    <text evidence="1 9">Produces ATP from ADP in the presence of a proton gradient across the membrane.</text>
</comment>
<evidence type="ECO:0000256" key="4">
    <source>
        <dbReference type="ARBA" id="ARBA00022448"/>
    </source>
</evidence>
<dbReference type="SUPFAM" id="SSF51344">
    <property type="entry name" value="Epsilon subunit of F1F0-ATP synthase N-terminal domain"/>
    <property type="match status" value="1"/>
</dbReference>
<dbReference type="GO" id="GO:0012505">
    <property type="term" value="C:endomembrane system"/>
    <property type="evidence" value="ECO:0007669"/>
    <property type="project" value="UniProtKB-SubCell"/>
</dbReference>
<comment type="similarity">
    <text evidence="3 9 10">Belongs to the ATPase epsilon chain family.</text>
</comment>
<keyword evidence="6 9" id="KW-0472">Membrane</keyword>
<gene>
    <name evidence="9 13" type="primary">atpC</name>
    <name evidence="13" type="ORF">ENU78_09000</name>
</gene>
<dbReference type="NCBIfam" id="TIGR01216">
    <property type="entry name" value="ATP_synt_epsi"/>
    <property type="match status" value="1"/>
</dbReference>
<evidence type="ECO:0000256" key="7">
    <source>
        <dbReference type="ARBA" id="ARBA00023196"/>
    </source>
</evidence>
<evidence type="ECO:0000313" key="13">
    <source>
        <dbReference type="EMBL" id="HGK24541.1"/>
    </source>
</evidence>
<protein>
    <recommendedName>
        <fullName evidence="9">ATP synthase epsilon chain</fullName>
    </recommendedName>
    <alternativeName>
        <fullName evidence="9">ATP synthase F1 sector epsilon subunit</fullName>
    </alternativeName>
    <alternativeName>
        <fullName evidence="9">F-ATPase epsilon subunit</fullName>
    </alternativeName>
</protein>
<dbReference type="InterPro" id="IPR020546">
    <property type="entry name" value="ATP_synth_F1_dsu/esu_N"/>
</dbReference>
<comment type="subunit">
    <text evidence="9 10">F-type ATPases have 2 components, CF(1) - the catalytic core - and CF(0) - the membrane proton channel. CF(1) has five subunits: alpha(3), beta(3), gamma(1), delta(1), epsilon(1). CF(0) has three main subunits: a, b and c.</text>
</comment>
<evidence type="ECO:0000256" key="5">
    <source>
        <dbReference type="ARBA" id="ARBA00023065"/>
    </source>
</evidence>
<dbReference type="InterPro" id="IPR001469">
    <property type="entry name" value="ATP_synth_F1_dsu/esu"/>
</dbReference>
<dbReference type="PANTHER" id="PTHR13822:SF10">
    <property type="entry name" value="ATP SYNTHASE EPSILON CHAIN, CHLOROPLASTIC"/>
    <property type="match status" value="1"/>
</dbReference>
<name>A0A7V3ZKC6_DICTH</name>
<dbReference type="GO" id="GO:0045259">
    <property type="term" value="C:proton-transporting ATP synthase complex"/>
    <property type="evidence" value="ECO:0007669"/>
    <property type="project" value="UniProtKB-KW"/>
</dbReference>
<dbReference type="PANTHER" id="PTHR13822">
    <property type="entry name" value="ATP SYNTHASE DELTA/EPSILON CHAIN"/>
    <property type="match status" value="1"/>
</dbReference>
<dbReference type="OMA" id="LPGHVNT"/>
<dbReference type="GO" id="GO:0005886">
    <property type="term" value="C:plasma membrane"/>
    <property type="evidence" value="ECO:0007669"/>
    <property type="project" value="UniProtKB-SubCell"/>
</dbReference>
<evidence type="ECO:0000256" key="9">
    <source>
        <dbReference type="HAMAP-Rule" id="MF_00530"/>
    </source>
</evidence>
<organism evidence="13">
    <name type="scientific">Dictyoglomus thermophilum</name>
    <dbReference type="NCBI Taxonomy" id="14"/>
    <lineage>
        <taxon>Bacteria</taxon>
        <taxon>Pseudomonadati</taxon>
        <taxon>Dictyoglomota</taxon>
        <taxon>Dictyoglomia</taxon>
        <taxon>Dictyoglomales</taxon>
        <taxon>Dictyoglomaceae</taxon>
        <taxon>Dictyoglomus</taxon>
    </lineage>
</organism>
<dbReference type="GO" id="GO:0046933">
    <property type="term" value="F:proton-transporting ATP synthase activity, rotational mechanism"/>
    <property type="evidence" value="ECO:0007669"/>
    <property type="project" value="UniProtKB-UniRule"/>
</dbReference>
<accession>A0A7V3ZKC6</accession>
<dbReference type="InterPro" id="IPR036771">
    <property type="entry name" value="ATPsynth_dsu/esu_N"/>
</dbReference>